<feature type="transmembrane region" description="Helical" evidence="1">
    <location>
        <begin position="7"/>
        <end position="26"/>
    </location>
</feature>
<reference evidence="2" key="1">
    <citation type="submission" date="2021-04" db="EMBL/GenBank/DDBJ databases">
        <title>Complete genome sequence for Sulfitobacter sp. strain JK7-1.</title>
        <authorList>
            <person name="Park S.-J."/>
        </authorList>
    </citation>
    <scope>NUCLEOTIDE SEQUENCE</scope>
    <source>
        <strain evidence="2">JK7-1</strain>
    </source>
</reference>
<accession>A0A975PLL1</accession>
<organism evidence="2 3">
    <name type="scientific">Sulfitobacter albidus</name>
    <dbReference type="NCBI Taxonomy" id="2829501"/>
    <lineage>
        <taxon>Bacteria</taxon>
        <taxon>Pseudomonadati</taxon>
        <taxon>Pseudomonadota</taxon>
        <taxon>Alphaproteobacteria</taxon>
        <taxon>Rhodobacterales</taxon>
        <taxon>Roseobacteraceae</taxon>
        <taxon>Sulfitobacter</taxon>
    </lineage>
</organism>
<dbReference type="EMBL" id="CP073581">
    <property type="protein sequence ID" value="QUJ75799.1"/>
    <property type="molecule type" value="Genomic_DNA"/>
</dbReference>
<name>A0A975PLL1_9RHOB</name>
<dbReference type="KEGG" id="sual:KDD17_12710"/>
<protein>
    <submittedName>
        <fullName evidence="2">Uncharacterized protein</fullName>
    </submittedName>
</protein>
<evidence type="ECO:0000313" key="3">
    <source>
        <dbReference type="Proteomes" id="UP000683291"/>
    </source>
</evidence>
<proteinExistence type="predicted"/>
<dbReference type="AlphaFoldDB" id="A0A975PLL1"/>
<evidence type="ECO:0000256" key="1">
    <source>
        <dbReference type="SAM" id="Phobius"/>
    </source>
</evidence>
<gene>
    <name evidence="2" type="ORF">KDD17_12710</name>
</gene>
<sequence>MFRLLKFLFVLVIGIYLGFQGNLMLMRAECSNAGGDWSGTVCFGAGQ</sequence>
<evidence type="ECO:0000313" key="2">
    <source>
        <dbReference type="EMBL" id="QUJ75799.1"/>
    </source>
</evidence>
<keyword evidence="1" id="KW-0472">Membrane</keyword>
<keyword evidence="1" id="KW-0812">Transmembrane</keyword>
<dbReference type="RefSeq" id="WP_212703999.1">
    <property type="nucleotide sequence ID" value="NZ_CP073581.1"/>
</dbReference>
<keyword evidence="1" id="KW-1133">Transmembrane helix</keyword>
<keyword evidence="3" id="KW-1185">Reference proteome</keyword>
<dbReference type="Proteomes" id="UP000683291">
    <property type="component" value="Chromosome 1"/>
</dbReference>